<feature type="compositionally biased region" description="Basic and acidic residues" evidence="1">
    <location>
        <begin position="170"/>
        <end position="200"/>
    </location>
</feature>
<reference evidence="2" key="1">
    <citation type="submission" date="2023-11" db="EMBL/GenBank/DDBJ databases">
        <title>Genome assemblies of two species of porcelain crab, Petrolisthes cinctipes and Petrolisthes manimaculis (Anomura: Porcellanidae).</title>
        <authorList>
            <person name="Angst P."/>
        </authorList>
    </citation>
    <scope>NUCLEOTIDE SEQUENCE</scope>
    <source>
        <strain evidence="2">PB745_02</strain>
        <tissue evidence="2">Gill</tissue>
    </source>
</reference>
<dbReference type="Proteomes" id="UP001292094">
    <property type="component" value="Unassembled WGS sequence"/>
</dbReference>
<name>A0AAE1PBL8_9EUCA</name>
<organism evidence="2 3">
    <name type="scientific">Petrolisthes manimaculis</name>
    <dbReference type="NCBI Taxonomy" id="1843537"/>
    <lineage>
        <taxon>Eukaryota</taxon>
        <taxon>Metazoa</taxon>
        <taxon>Ecdysozoa</taxon>
        <taxon>Arthropoda</taxon>
        <taxon>Crustacea</taxon>
        <taxon>Multicrustacea</taxon>
        <taxon>Malacostraca</taxon>
        <taxon>Eumalacostraca</taxon>
        <taxon>Eucarida</taxon>
        <taxon>Decapoda</taxon>
        <taxon>Pleocyemata</taxon>
        <taxon>Anomura</taxon>
        <taxon>Galatheoidea</taxon>
        <taxon>Porcellanidae</taxon>
        <taxon>Petrolisthes</taxon>
    </lineage>
</organism>
<comment type="caution">
    <text evidence="2">The sequence shown here is derived from an EMBL/GenBank/DDBJ whole genome shotgun (WGS) entry which is preliminary data.</text>
</comment>
<protein>
    <submittedName>
        <fullName evidence="2">Uncharacterized protein</fullName>
    </submittedName>
</protein>
<sequence>MQQPSDSDLWGPACMLSDVSSGFEDSFSPTTNEYNNNAQNYIPLQDSSQYLAGLERKLAVVQGRASGQRKAESRRLIDALAGTRSAHVSQLMQNSEVVNEELGEEQTPVNSLATVDPQGALGVVLRRVAPDRVAVAPEELCRLLESDILAKVHQALLDTSDGHTTYNTEADDRKDNNPNKGMEKDFEKTIKSPTEQKDPSSDEGEK</sequence>
<feature type="region of interest" description="Disordered" evidence="1">
    <location>
        <begin position="161"/>
        <end position="206"/>
    </location>
</feature>
<keyword evidence="3" id="KW-1185">Reference proteome</keyword>
<evidence type="ECO:0000313" key="3">
    <source>
        <dbReference type="Proteomes" id="UP001292094"/>
    </source>
</evidence>
<dbReference type="GO" id="GO:0044782">
    <property type="term" value="P:cilium organization"/>
    <property type="evidence" value="ECO:0007669"/>
    <property type="project" value="TreeGrafter"/>
</dbReference>
<dbReference type="Pfam" id="PF14989">
    <property type="entry name" value="CCDC32"/>
    <property type="match status" value="1"/>
</dbReference>
<dbReference type="PANTHER" id="PTHR31800">
    <property type="entry name" value="COILED-COIL DOMAIN-CONTAINING PROTEIN 32"/>
    <property type="match status" value="1"/>
</dbReference>
<evidence type="ECO:0000313" key="2">
    <source>
        <dbReference type="EMBL" id="KAK4304222.1"/>
    </source>
</evidence>
<proteinExistence type="predicted"/>
<dbReference type="PANTHER" id="PTHR31800:SF1">
    <property type="entry name" value="COILED-COIL DOMAIN-CONTAINING PROTEIN 32"/>
    <property type="match status" value="1"/>
</dbReference>
<dbReference type="InterPro" id="IPR028039">
    <property type="entry name" value="CCDC32"/>
</dbReference>
<dbReference type="AlphaFoldDB" id="A0AAE1PBL8"/>
<dbReference type="EMBL" id="JAWZYT010002464">
    <property type="protein sequence ID" value="KAK4304222.1"/>
    <property type="molecule type" value="Genomic_DNA"/>
</dbReference>
<gene>
    <name evidence="2" type="ORF">Pmani_023855</name>
</gene>
<accession>A0AAE1PBL8</accession>
<evidence type="ECO:0000256" key="1">
    <source>
        <dbReference type="SAM" id="MobiDB-lite"/>
    </source>
</evidence>